<dbReference type="EMBL" id="CP148033">
    <property type="protein sequence ID" value="WXK93529.1"/>
    <property type="molecule type" value="Genomic_DNA"/>
</dbReference>
<proteinExistence type="predicted"/>
<dbReference type="Pfam" id="PF13289">
    <property type="entry name" value="SIR2_2"/>
    <property type="match status" value="1"/>
</dbReference>
<sequence>MDLPEAVLDAQVEERLVLFVGAGASVDAPSGLPLFDKLARQLAAMARVPFEDKVALDFFLGSMPKSFDTHRHTRNIIASEGSAPNSTHTALVRVASSVGRLRIVTTNFDNHLSSAAVAGGIHVPDMWIGPALPLGEDFTGIVHLHGSVLREPQDLVLTDGDFGRAYLTNAWATRFLLPMFQTFTVLFIGYSHDDPIMRYLALGLPSGTPRFAFTSDDDVDDPKWSRLGVQTIGYAVDGHNHSALVAALEAWDLRARMGQTEHRAQIIEVVNGGATLTPVDYDYLVGQLKTVYGASEFVQAVSSVNQALQVEWLHWAEGMESFKSIFAGGKGDSAAAILGSWFCDSFIGLPELHGAALQTVQRLGQAFSDGLFRRAGWAASKLSTADPNLGRRWKAFLATSVQGHSAPVATETLLPYLTGNHPEDVTVLRAALRPFLVLKRRWLFNDADDLTAVPDAEVQWNTNADTLTGHVMKAVELATPGDLKLGSVLEDSLDAAYDLLDAYHGERTWDPLSFSRAAIEPHEQDQFREPVDALIDGLRAYGEKSLTSLPDLPERWWSLDRILFRRLALHLLSLEGSRTGDEKILWLLERHVLYETDLKHETYRVLKTATINASAETRQLLLTAAQDGPNLPEDIPNIERHTAYATYNLLVWLSDVAPDWSEAGAALAATQAANPDFAPREHPDFDNWMTSGTWGGQLPMEPDNFIATFEQDPATAISDIVSRDYSKRNFNEPDWHDALSLLTRMAESRPDLGEKLWSLVNEWKESDTRSSDVRGAIIEGWAKANISGIADAVVAQVATQIAKFDSAHIISRFLLEQVRRQIESDETPALATMRSMAVELWREHNHSFVHSEGVDLNGGAPLYLNSWPGDLALYWLEEIDRRWRKHREDWSGLSEEERTSLTQLLSGPRHALDATQPAVASHLFFLFVADAEFSSQHVLPLFRDPTSVGLVWNAYLHHPRYNDKLLAAGLLEGMITAWAQLDALKGPSFLRQQFFALVIAVISFAGISPSSRQALLDKSVLADDGKYAAEFAHAVVRFLSHDGVDGTEVWKRWLRDHLTARLNGVPRTSEMEELTCWADTVPYLEDSIPDAAKLLSSRGIGLGDNFLPPDIPEGALSAHGLKLMTYFSERIRNSSTSNYFTAHRVKELINRLRSALGDEGVQPLVEEATNRGFLSDDNMIE</sequence>
<evidence type="ECO:0000313" key="2">
    <source>
        <dbReference type="Proteomes" id="UP001623384"/>
    </source>
</evidence>
<keyword evidence="2" id="KW-1185">Reference proteome</keyword>
<dbReference type="SUPFAM" id="SSF52467">
    <property type="entry name" value="DHS-like NAD/FAD-binding domain"/>
    <property type="match status" value="1"/>
</dbReference>
<reference evidence="1 2" key="1">
    <citation type="submission" date="2024-03" db="EMBL/GenBank/DDBJ databases">
        <title>Rhodococcus navarretei sp. nov. and Pseudarthrobacter quantumdoti sp. nov., two new species with the ability to biosynthesize Quantum Dots isolated from soil samples at Union Glacier, Antarctica.</title>
        <authorList>
            <person name="Vargas M."/>
        </authorList>
    </citation>
    <scope>NUCLEOTIDE SEQUENCE [LARGE SCALE GENOMIC DNA]</scope>
    <source>
        <strain evidence="1 2">RC-2-3</strain>
    </source>
</reference>
<organism evidence="1 2">
    <name type="scientific">Pseudarthrobacter quantipunctorum</name>
    <dbReference type="NCBI Taxonomy" id="3128980"/>
    <lineage>
        <taxon>Bacteria</taxon>
        <taxon>Bacillati</taxon>
        <taxon>Actinomycetota</taxon>
        <taxon>Actinomycetes</taxon>
        <taxon>Micrococcales</taxon>
        <taxon>Micrococcaceae</taxon>
        <taxon>Pseudarthrobacter</taxon>
    </lineage>
</organism>
<dbReference type="InterPro" id="IPR029035">
    <property type="entry name" value="DHS-like_NAD/FAD-binding_dom"/>
</dbReference>
<dbReference type="Proteomes" id="UP001623384">
    <property type="component" value="Chromosome"/>
</dbReference>
<dbReference type="Gene3D" id="3.40.50.1220">
    <property type="entry name" value="TPP-binding domain"/>
    <property type="match status" value="1"/>
</dbReference>
<dbReference type="RefSeq" id="WP_406635965.1">
    <property type="nucleotide sequence ID" value="NZ_CP148033.1"/>
</dbReference>
<accession>A0ABZ2R9A8</accession>
<name>A0ABZ2R9A8_9MICC</name>
<evidence type="ECO:0000313" key="1">
    <source>
        <dbReference type="EMBL" id="WXK93529.1"/>
    </source>
</evidence>
<protein>
    <submittedName>
        <fullName evidence="1">SIR2 family protein</fullName>
    </submittedName>
</protein>
<gene>
    <name evidence="1" type="ORF">WHH00_01650</name>
</gene>